<keyword evidence="5" id="KW-0547">Nucleotide-binding</keyword>
<dbReference type="RefSeq" id="WP_083048928.1">
    <property type="nucleotide sequence ID" value="NZ_MWQY01000004.1"/>
</dbReference>
<dbReference type="OrthoDB" id="9767435at2"/>
<keyword evidence="6" id="KW-0418">Kinase</keyword>
<dbReference type="GO" id="GO:0005524">
    <property type="term" value="F:ATP binding"/>
    <property type="evidence" value="ECO:0007669"/>
    <property type="project" value="UniProtKB-KW"/>
</dbReference>
<feature type="domain" description="GAF" evidence="8">
    <location>
        <begin position="31"/>
        <end position="178"/>
    </location>
</feature>
<evidence type="ECO:0000256" key="7">
    <source>
        <dbReference type="ARBA" id="ARBA00022840"/>
    </source>
</evidence>
<accession>A0A1Y1S247</accession>
<keyword evidence="7" id="KW-0067">ATP-binding</keyword>
<evidence type="ECO:0000256" key="2">
    <source>
        <dbReference type="ARBA" id="ARBA00012438"/>
    </source>
</evidence>
<dbReference type="Gene3D" id="3.30.450.40">
    <property type="match status" value="1"/>
</dbReference>
<keyword evidence="10" id="KW-1185">Reference proteome</keyword>
<sequence>MNGISKVKVVDARELVAVPITSSEKPEIDAAFQKKWQELVDIAARIIGVPAGLIMRLLENEIEVFNASYTNENPYEVGEKAALGYGLYCETVVGKRTPLLVPNALNDESWKDNPDVKLNMISYYGVPIRWPDGEIFGTLCVLDSKENHYTDDQKALIGKFAEMLEHDLESVQIRSQLANTISYKEIQIREMRHRIKNQLNMLISYIDLNLDHEQGSYKPHLIQDLHNHINALSNLHNLLNRKEPDYSIPATEHLKQLLGNIVSGSSFFIDFEVQGDTIHLPEESMVPLMMIINELATNSMKYAFTDVESPKIRLTCRESNGRIVISYSDNGCTSKPIEDVKRGLGMLIIEGLSAQLDGSSDMKMDRGFHFTLDFPG</sequence>
<name>A0A1Y1S247_9SPIO</name>
<evidence type="ECO:0000256" key="4">
    <source>
        <dbReference type="ARBA" id="ARBA00022679"/>
    </source>
</evidence>
<evidence type="ECO:0000313" key="10">
    <source>
        <dbReference type="Proteomes" id="UP000192343"/>
    </source>
</evidence>
<dbReference type="InterPro" id="IPR036890">
    <property type="entry name" value="HATPase_C_sf"/>
</dbReference>
<dbReference type="PANTHER" id="PTHR41523:SF8">
    <property type="entry name" value="ETHYLENE RESPONSE SENSOR PROTEIN"/>
    <property type="match status" value="1"/>
</dbReference>
<reference evidence="9 10" key="1">
    <citation type="submission" date="2017-03" db="EMBL/GenBank/DDBJ databases">
        <title>Draft Genome sequence of Marispirochaeta sp. strain JC444.</title>
        <authorList>
            <person name="Shivani Y."/>
            <person name="Subhash Y."/>
            <person name="Sasikala C."/>
            <person name="Ramana C."/>
        </authorList>
    </citation>
    <scope>NUCLEOTIDE SEQUENCE [LARGE SCALE GENOMIC DNA]</scope>
    <source>
        <strain evidence="9 10">JC444</strain>
    </source>
</reference>
<gene>
    <name evidence="9" type="ORF">B4O97_05170</name>
</gene>
<protein>
    <recommendedName>
        <fullName evidence="2">histidine kinase</fullName>
        <ecNumber evidence="2">2.7.13.3</ecNumber>
    </recommendedName>
</protein>
<evidence type="ECO:0000256" key="1">
    <source>
        <dbReference type="ARBA" id="ARBA00000085"/>
    </source>
</evidence>
<dbReference type="Gene3D" id="3.30.565.10">
    <property type="entry name" value="Histidine kinase-like ATPase, C-terminal domain"/>
    <property type="match status" value="1"/>
</dbReference>
<dbReference type="EMBL" id="MWQY01000004">
    <property type="protein sequence ID" value="ORC37018.1"/>
    <property type="molecule type" value="Genomic_DNA"/>
</dbReference>
<dbReference type="SUPFAM" id="SSF55874">
    <property type="entry name" value="ATPase domain of HSP90 chaperone/DNA topoisomerase II/histidine kinase"/>
    <property type="match status" value="1"/>
</dbReference>
<dbReference type="InterPro" id="IPR003018">
    <property type="entry name" value="GAF"/>
</dbReference>
<dbReference type="AlphaFoldDB" id="A0A1Y1S247"/>
<evidence type="ECO:0000256" key="5">
    <source>
        <dbReference type="ARBA" id="ARBA00022741"/>
    </source>
</evidence>
<evidence type="ECO:0000259" key="8">
    <source>
        <dbReference type="SMART" id="SM00065"/>
    </source>
</evidence>
<dbReference type="InterPro" id="IPR011495">
    <property type="entry name" value="Sig_transdc_His_kin_sub2_dim/P"/>
</dbReference>
<dbReference type="EC" id="2.7.13.3" evidence="2"/>
<dbReference type="GO" id="GO:0004673">
    <property type="term" value="F:protein histidine kinase activity"/>
    <property type="evidence" value="ECO:0007669"/>
    <property type="project" value="UniProtKB-EC"/>
</dbReference>
<evidence type="ECO:0000256" key="3">
    <source>
        <dbReference type="ARBA" id="ARBA00022553"/>
    </source>
</evidence>
<organism evidence="9 10">
    <name type="scientific">Marispirochaeta aestuarii</name>
    <dbReference type="NCBI Taxonomy" id="1963862"/>
    <lineage>
        <taxon>Bacteria</taxon>
        <taxon>Pseudomonadati</taxon>
        <taxon>Spirochaetota</taxon>
        <taxon>Spirochaetia</taxon>
        <taxon>Spirochaetales</taxon>
        <taxon>Spirochaetaceae</taxon>
        <taxon>Marispirochaeta</taxon>
    </lineage>
</organism>
<comment type="caution">
    <text evidence="9">The sequence shown here is derived from an EMBL/GenBank/DDBJ whole genome shotgun (WGS) entry which is preliminary data.</text>
</comment>
<dbReference type="STRING" id="1963862.B4O97_05170"/>
<dbReference type="SMART" id="SM00065">
    <property type="entry name" value="GAF"/>
    <property type="match status" value="1"/>
</dbReference>
<evidence type="ECO:0000313" key="9">
    <source>
        <dbReference type="EMBL" id="ORC37018.1"/>
    </source>
</evidence>
<dbReference type="InterPro" id="IPR029016">
    <property type="entry name" value="GAF-like_dom_sf"/>
</dbReference>
<evidence type="ECO:0000256" key="6">
    <source>
        <dbReference type="ARBA" id="ARBA00022777"/>
    </source>
</evidence>
<dbReference type="PANTHER" id="PTHR41523">
    <property type="entry name" value="TWO-COMPONENT SYSTEM SENSOR PROTEIN"/>
    <property type="match status" value="1"/>
</dbReference>
<keyword evidence="4" id="KW-0808">Transferase</keyword>
<dbReference type="Proteomes" id="UP000192343">
    <property type="component" value="Unassembled WGS sequence"/>
</dbReference>
<dbReference type="SUPFAM" id="SSF55781">
    <property type="entry name" value="GAF domain-like"/>
    <property type="match status" value="1"/>
</dbReference>
<keyword evidence="3" id="KW-0597">Phosphoprotein</keyword>
<dbReference type="Pfam" id="PF01590">
    <property type="entry name" value="GAF"/>
    <property type="match status" value="1"/>
</dbReference>
<dbReference type="Pfam" id="PF07568">
    <property type="entry name" value="HisKA_2"/>
    <property type="match status" value="1"/>
</dbReference>
<proteinExistence type="predicted"/>
<comment type="catalytic activity">
    <reaction evidence="1">
        <text>ATP + protein L-histidine = ADP + protein N-phospho-L-histidine.</text>
        <dbReference type="EC" id="2.7.13.3"/>
    </reaction>
</comment>